<feature type="compositionally biased region" description="Low complexity" evidence="1">
    <location>
        <begin position="131"/>
        <end position="144"/>
    </location>
</feature>
<feature type="compositionally biased region" description="Pro residues" evidence="1">
    <location>
        <begin position="108"/>
        <end position="120"/>
    </location>
</feature>
<reference evidence="5" key="1">
    <citation type="submission" date="2016-06" db="EMBL/GenBank/DDBJ databases">
        <title>Complete genome sequence of Actinoalloteichus fjordicus DSM 46855 (=ADI127-17), type strain of the new species Actinoalloteichus fjordicus.</title>
        <authorList>
            <person name="Ruckert C."/>
            <person name="Nouioui I."/>
            <person name="Willmese J."/>
            <person name="van Wezel G."/>
            <person name="Klenk H.-P."/>
            <person name="Kalinowski J."/>
            <person name="Zotchev S.B."/>
        </authorList>
    </citation>
    <scope>NUCLEOTIDE SEQUENCE [LARGE SCALE GENOMIC DNA]</scope>
    <source>
        <strain evidence="5">ADI127-7</strain>
    </source>
</reference>
<keyword evidence="5" id="KW-1185">Reference proteome</keyword>
<dbReference type="InterPro" id="IPR003675">
    <property type="entry name" value="Rce1/LyrA-like_dom"/>
</dbReference>
<feature type="transmembrane region" description="Helical" evidence="2">
    <location>
        <begin position="351"/>
        <end position="376"/>
    </location>
</feature>
<feature type="transmembrane region" description="Helical" evidence="2">
    <location>
        <begin position="237"/>
        <end position="258"/>
    </location>
</feature>
<feature type="transmembrane region" description="Helical" evidence="2">
    <location>
        <begin position="397"/>
        <end position="414"/>
    </location>
</feature>
<dbReference type="Pfam" id="PF02517">
    <property type="entry name" value="Rce1-like"/>
    <property type="match status" value="1"/>
</dbReference>
<feature type="transmembrane region" description="Helical" evidence="2">
    <location>
        <begin position="278"/>
        <end position="296"/>
    </location>
</feature>
<name>A0AAC9LA04_9PSEU</name>
<evidence type="ECO:0000313" key="5">
    <source>
        <dbReference type="Proteomes" id="UP000185511"/>
    </source>
</evidence>
<protein>
    <submittedName>
        <fullName evidence="4">Metal-dependent membrane protease</fullName>
    </submittedName>
</protein>
<dbReference type="Proteomes" id="UP000185511">
    <property type="component" value="Chromosome"/>
</dbReference>
<accession>A0AAC9LA04</accession>
<keyword evidence="4" id="KW-0645">Protease</keyword>
<dbReference type="GO" id="GO:0080120">
    <property type="term" value="P:CAAX-box protein maturation"/>
    <property type="evidence" value="ECO:0007669"/>
    <property type="project" value="UniProtKB-ARBA"/>
</dbReference>
<keyword evidence="2" id="KW-0812">Transmembrane</keyword>
<keyword evidence="2" id="KW-1133">Transmembrane helix</keyword>
<evidence type="ECO:0000256" key="2">
    <source>
        <dbReference type="SAM" id="Phobius"/>
    </source>
</evidence>
<dbReference type="RefSeq" id="WP_232237685.1">
    <property type="nucleotide sequence ID" value="NZ_CP016076.1"/>
</dbReference>
<feature type="compositionally biased region" description="Basic and acidic residues" evidence="1">
    <location>
        <begin position="1"/>
        <end position="10"/>
    </location>
</feature>
<sequence length="463" mass="47823">MGEELPRSTDDPDDSPQAERAPDADDGPDDRAVPDGTPEPEATPETASGTDSGARGPSGAAVPGDGQDVSGETVVGTGQAGAGVSTPASGQQGMPHRAAADPAEDRPAPPGARPPGPTPMPTFSGGGPGAAQGWAPGHPVAVVPGTPPGAPSFTAPPPYQPTPVAQTYHAQPPGAPGHGMPGAGFGPPGGGVPAAGPPSWASYPRQMGGVQDGYDPRLHSRYWEAQLEASARSSLHWGFLAFFLGWGGYYLTGMLLSVVMAGRFENFDQLDPPPLGPLLLLSLLPNLFLGLGPAVLSWWKGSGLRRDFGILPKWRDVWVGLSCGGAGLLGAFIVALMVMGSAGESGDDSAISGMGALFEGQAVWVFCLALFMFIGAPLTEELLVRGALWGALEHFKVPRYAILLLTTFVFALIHEEPMRTPILLVGGLAMGIARMITGRVSAAIIAHATYNFLPALIFYTQFS</sequence>
<feature type="compositionally biased region" description="Gly residues" evidence="1">
    <location>
        <begin position="176"/>
        <end position="193"/>
    </location>
</feature>
<organism evidence="4 5">
    <name type="scientific">Actinoalloteichus fjordicus</name>
    <dbReference type="NCBI Taxonomy" id="1612552"/>
    <lineage>
        <taxon>Bacteria</taxon>
        <taxon>Bacillati</taxon>
        <taxon>Actinomycetota</taxon>
        <taxon>Actinomycetes</taxon>
        <taxon>Pseudonocardiales</taxon>
        <taxon>Pseudonocardiaceae</taxon>
        <taxon>Actinoalloteichus</taxon>
    </lineage>
</organism>
<gene>
    <name evidence="4" type="ORF">UA74_08815</name>
</gene>
<evidence type="ECO:0000313" key="4">
    <source>
        <dbReference type="EMBL" id="APU13827.1"/>
    </source>
</evidence>
<dbReference type="EMBL" id="CP016076">
    <property type="protein sequence ID" value="APU13827.1"/>
    <property type="molecule type" value="Genomic_DNA"/>
</dbReference>
<keyword evidence="2" id="KW-0472">Membrane</keyword>
<evidence type="ECO:0000259" key="3">
    <source>
        <dbReference type="Pfam" id="PF02517"/>
    </source>
</evidence>
<feature type="compositionally biased region" description="Low complexity" evidence="1">
    <location>
        <begin position="71"/>
        <end position="86"/>
    </location>
</feature>
<feature type="region of interest" description="Disordered" evidence="1">
    <location>
        <begin position="1"/>
        <end position="207"/>
    </location>
</feature>
<dbReference type="AlphaFoldDB" id="A0AAC9LA04"/>
<feature type="transmembrane region" description="Helical" evidence="2">
    <location>
        <begin position="317"/>
        <end position="339"/>
    </location>
</feature>
<proteinExistence type="predicted"/>
<feature type="transmembrane region" description="Helical" evidence="2">
    <location>
        <begin position="444"/>
        <end position="462"/>
    </location>
</feature>
<feature type="compositionally biased region" description="Pro residues" evidence="1">
    <location>
        <begin position="145"/>
        <end position="161"/>
    </location>
</feature>
<keyword evidence="4" id="KW-0378">Hydrolase</keyword>
<feature type="domain" description="CAAX prenyl protease 2/Lysostaphin resistance protein A-like" evidence="3">
    <location>
        <begin position="364"/>
        <end position="453"/>
    </location>
</feature>
<dbReference type="GO" id="GO:0006508">
    <property type="term" value="P:proteolysis"/>
    <property type="evidence" value="ECO:0007669"/>
    <property type="project" value="UniProtKB-KW"/>
</dbReference>
<dbReference type="GO" id="GO:0004175">
    <property type="term" value="F:endopeptidase activity"/>
    <property type="evidence" value="ECO:0007669"/>
    <property type="project" value="UniProtKB-ARBA"/>
</dbReference>
<evidence type="ECO:0000256" key="1">
    <source>
        <dbReference type="SAM" id="MobiDB-lite"/>
    </source>
</evidence>
<dbReference type="KEGG" id="acad:UA74_08815"/>